<dbReference type="CDD" id="cd00093">
    <property type="entry name" value="HTH_XRE"/>
    <property type="match status" value="1"/>
</dbReference>
<organism evidence="1 2">
    <name type="scientific">Streptomyces capoamus</name>
    <dbReference type="NCBI Taxonomy" id="68183"/>
    <lineage>
        <taxon>Bacteria</taxon>
        <taxon>Bacillati</taxon>
        <taxon>Actinomycetota</taxon>
        <taxon>Actinomycetes</taxon>
        <taxon>Kitasatosporales</taxon>
        <taxon>Streptomycetaceae</taxon>
        <taxon>Streptomyces</taxon>
    </lineage>
</organism>
<proteinExistence type="predicted"/>
<name>A0A919C6M7_9ACTN</name>
<dbReference type="EMBL" id="BNBF01000006">
    <property type="protein sequence ID" value="GHG46576.1"/>
    <property type="molecule type" value="Genomic_DNA"/>
</dbReference>
<evidence type="ECO:0000313" key="2">
    <source>
        <dbReference type="Proteomes" id="UP000619355"/>
    </source>
</evidence>
<dbReference type="Gene3D" id="1.10.260.40">
    <property type="entry name" value="lambda repressor-like DNA-binding domains"/>
    <property type="match status" value="1"/>
</dbReference>
<gene>
    <name evidence="1" type="ORF">GCM10018980_25640</name>
</gene>
<keyword evidence="2" id="KW-1185">Reference proteome</keyword>
<evidence type="ECO:0000313" key="1">
    <source>
        <dbReference type="EMBL" id="GHG46576.1"/>
    </source>
</evidence>
<comment type="caution">
    <text evidence="1">The sequence shown here is derived from an EMBL/GenBank/DDBJ whole genome shotgun (WGS) entry which is preliminary data.</text>
</comment>
<dbReference type="RefSeq" id="WP_189981126.1">
    <property type="nucleotide sequence ID" value="NZ_BNBF01000006.1"/>
</dbReference>
<accession>A0A919C6M7</accession>
<sequence length="113" mass="12330">MTEQTLAASPLPLADVISANVRILRRRKRWTQEQAGQEWETVTGRAVSAQTWYALERPGGRAWTADDIEAAAYLFDVEPVALLVPLDTCTQCDDQPPAGFICAACGVEGPRKA</sequence>
<dbReference type="InterPro" id="IPR010982">
    <property type="entry name" value="Lambda_DNA-bd_dom_sf"/>
</dbReference>
<reference evidence="2" key="1">
    <citation type="journal article" date="2019" name="Int. J. Syst. Evol. Microbiol.">
        <title>The Global Catalogue of Microorganisms (GCM) 10K type strain sequencing project: providing services to taxonomists for standard genome sequencing and annotation.</title>
        <authorList>
            <consortium name="The Broad Institute Genomics Platform"/>
            <consortium name="The Broad Institute Genome Sequencing Center for Infectious Disease"/>
            <person name="Wu L."/>
            <person name="Ma J."/>
        </authorList>
    </citation>
    <scope>NUCLEOTIDE SEQUENCE [LARGE SCALE GENOMIC DNA]</scope>
    <source>
        <strain evidence="2">JCM 4253</strain>
    </source>
</reference>
<dbReference type="GO" id="GO:0003677">
    <property type="term" value="F:DNA binding"/>
    <property type="evidence" value="ECO:0007669"/>
    <property type="project" value="InterPro"/>
</dbReference>
<protein>
    <submittedName>
        <fullName evidence="1">Uncharacterized protein</fullName>
    </submittedName>
</protein>
<dbReference type="AlphaFoldDB" id="A0A919C6M7"/>
<dbReference type="Proteomes" id="UP000619355">
    <property type="component" value="Unassembled WGS sequence"/>
</dbReference>
<dbReference type="InterPro" id="IPR001387">
    <property type="entry name" value="Cro/C1-type_HTH"/>
</dbReference>